<proteinExistence type="predicted"/>
<protein>
    <submittedName>
        <fullName evidence="1">Uncharacterized protein</fullName>
    </submittedName>
</protein>
<organism evidence="1 2">
    <name type="scientific">Coniophora puteana (strain RWD-64-598)</name>
    <name type="common">Brown rot fungus</name>
    <dbReference type="NCBI Taxonomy" id="741705"/>
    <lineage>
        <taxon>Eukaryota</taxon>
        <taxon>Fungi</taxon>
        <taxon>Dikarya</taxon>
        <taxon>Basidiomycota</taxon>
        <taxon>Agaricomycotina</taxon>
        <taxon>Agaricomycetes</taxon>
        <taxon>Agaricomycetidae</taxon>
        <taxon>Boletales</taxon>
        <taxon>Coniophorineae</taxon>
        <taxon>Coniophoraceae</taxon>
        <taxon>Coniophora</taxon>
    </lineage>
</organism>
<reference evidence="2" key="1">
    <citation type="journal article" date="2012" name="Science">
        <title>The Paleozoic origin of enzymatic lignin decomposition reconstructed from 31 fungal genomes.</title>
        <authorList>
            <person name="Floudas D."/>
            <person name="Binder M."/>
            <person name="Riley R."/>
            <person name="Barry K."/>
            <person name="Blanchette R.A."/>
            <person name="Henrissat B."/>
            <person name="Martinez A.T."/>
            <person name="Otillar R."/>
            <person name="Spatafora J.W."/>
            <person name="Yadav J.S."/>
            <person name="Aerts A."/>
            <person name="Benoit I."/>
            <person name="Boyd A."/>
            <person name="Carlson A."/>
            <person name="Copeland A."/>
            <person name="Coutinho P.M."/>
            <person name="de Vries R.P."/>
            <person name="Ferreira P."/>
            <person name="Findley K."/>
            <person name="Foster B."/>
            <person name="Gaskell J."/>
            <person name="Glotzer D."/>
            <person name="Gorecki P."/>
            <person name="Heitman J."/>
            <person name="Hesse C."/>
            <person name="Hori C."/>
            <person name="Igarashi K."/>
            <person name="Jurgens J.A."/>
            <person name="Kallen N."/>
            <person name="Kersten P."/>
            <person name="Kohler A."/>
            <person name="Kuees U."/>
            <person name="Kumar T.K.A."/>
            <person name="Kuo A."/>
            <person name="LaButti K."/>
            <person name="Larrondo L.F."/>
            <person name="Lindquist E."/>
            <person name="Ling A."/>
            <person name="Lombard V."/>
            <person name="Lucas S."/>
            <person name="Lundell T."/>
            <person name="Martin R."/>
            <person name="McLaughlin D.J."/>
            <person name="Morgenstern I."/>
            <person name="Morin E."/>
            <person name="Murat C."/>
            <person name="Nagy L.G."/>
            <person name="Nolan M."/>
            <person name="Ohm R.A."/>
            <person name="Patyshakuliyeva A."/>
            <person name="Rokas A."/>
            <person name="Ruiz-Duenas F.J."/>
            <person name="Sabat G."/>
            <person name="Salamov A."/>
            <person name="Samejima M."/>
            <person name="Schmutz J."/>
            <person name="Slot J.C."/>
            <person name="St John F."/>
            <person name="Stenlid J."/>
            <person name="Sun H."/>
            <person name="Sun S."/>
            <person name="Syed K."/>
            <person name="Tsang A."/>
            <person name="Wiebenga A."/>
            <person name="Young D."/>
            <person name="Pisabarro A."/>
            <person name="Eastwood D.C."/>
            <person name="Martin F."/>
            <person name="Cullen D."/>
            <person name="Grigoriev I.V."/>
            <person name="Hibbett D.S."/>
        </authorList>
    </citation>
    <scope>NUCLEOTIDE SEQUENCE [LARGE SCALE GENOMIC DNA]</scope>
    <source>
        <strain evidence="2">RWD-64-598 SS2</strain>
    </source>
</reference>
<gene>
    <name evidence="1" type="ORF">CONPUDRAFT_166796</name>
</gene>
<comment type="caution">
    <text evidence="1">The sequence shown here is derived from an EMBL/GenBank/DDBJ whole genome shotgun (WGS) entry which is preliminary data.</text>
</comment>
<dbReference type="EMBL" id="JH711581">
    <property type="protein sequence ID" value="EIW78938.1"/>
    <property type="molecule type" value="Genomic_DNA"/>
</dbReference>
<dbReference type="AlphaFoldDB" id="A0A5M3MI72"/>
<name>A0A5M3MI72_CONPW</name>
<dbReference type="KEGG" id="cput:CONPUDRAFT_166796"/>
<dbReference type="RefSeq" id="XP_007770688.1">
    <property type="nucleotide sequence ID" value="XM_007772498.1"/>
</dbReference>
<accession>A0A5M3MI72</accession>
<dbReference type="Proteomes" id="UP000053558">
    <property type="component" value="Unassembled WGS sequence"/>
</dbReference>
<sequence length="163" mass="18061">MGLRSRTIGMSSKSSNVYTHLFQPRQDYGAGFSVAIALFSTPLDVREEHLASIPFYSQLARDSPPRCIRCRVRRHPWAHVQPRSARSLPPGVPYLIPGTLASLTMTKLLLLRYPPARVNRQAELSKLTPSTKLAPCKHVFGHGQFRLLTPAAPSVPRSPCAAH</sequence>
<dbReference type="GeneID" id="19205646"/>
<evidence type="ECO:0000313" key="1">
    <source>
        <dbReference type="EMBL" id="EIW78938.1"/>
    </source>
</evidence>
<evidence type="ECO:0000313" key="2">
    <source>
        <dbReference type="Proteomes" id="UP000053558"/>
    </source>
</evidence>
<keyword evidence="2" id="KW-1185">Reference proteome</keyword>